<dbReference type="Proteomes" id="UP001183535">
    <property type="component" value="Unassembled WGS sequence"/>
</dbReference>
<protein>
    <recommendedName>
        <fullName evidence="4">Zinc-finger domain-containing protein</fullName>
    </recommendedName>
</protein>
<dbReference type="RefSeq" id="WP_311638657.1">
    <property type="nucleotide sequence ID" value="NZ_JAVRES010000007.1"/>
</dbReference>
<organism evidence="2 3">
    <name type="scientific">Streptomyces doudnae</name>
    <dbReference type="NCBI Taxonomy" id="3075536"/>
    <lineage>
        <taxon>Bacteria</taxon>
        <taxon>Bacillati</taxon>
        <taxon>Actinomycetota</taxon>
        <taxon>Actinomycetes</taxon>
        <taxon>Kitasatosporales</taxon>
        <taxon>Streptomycetaceae</taxon>
        <taxon>Streptomyces</taxon>
    </lineage>
</organism>
<evidence type="ECO:0008006" key="4">
    <source>
        <dbReference type="Google" id="ProtNLM"/>
    </source>
</evidence>
<feature type="compositionally biased region" description="Low complexity" evidence="1">
    <location>
        <begin position="269"/>
        <end position="278"/>
    </location>
</feature>
<accession>A0ABD5EQB9</accession>
<evidence type="ECO:0000313" key="2">
    <source>
        <dbReference type="EMBL" id="MDT0436515.1"/>
    </source>
</evidence>
<gene>
    <name evidence="2" type="ORF">RM877_17675</name>
</gene>
<name>A0ABD5EQB9_9ACTN</name>
<reference evidence="3" key="1">
    <citation type="submission" date="2023-07" db="EMBL/GenBank/DDBJ databases">
        <title>30 novel species of actinomycetes from the DSMZ collection.</title>
        <authorList>
            <person name="Nouioui I."/>
        </authorList>
    </citation>
    <scope>NUCLEOTIDE SEQUENCE [LARGE SCALE GENOMIC DNA]</scope>
    <source>
        <strain evidence="3">DSM 41981</strain>
    </source>
</reference>
<evidence type="ECO:0000313" key="3">
    <source>
        <dbReference type="Proteomes" id="UP001183535"/>
    </source>
</evidence>
<sequence>MSPTVFAPHGRALPPGDAEVLRDLRGGDSSLLSLLQQRHRGAALAYASTCTPSPDVADSLVSGAFTRLRDRVASPHRLDEGPHAGCVRLQLLESVRLDAVTAAVRSPGSFHRTFVDWLWDGAVWPLGQDDRWTLAYEALPAGPRCLLWHSLVERDDTPALCAISGLAPADLTIALRRAEDALRHSRAALRTERPDGAGCAPFLDHLTRRPDAPVPPAVLAHLRACARCRAVHEELGELPDRVAHHLPPRLLGWWPGEEYARVKARRRTPGSAPRVGPVRPRPGSAPPARHRRSRCGRLCSRLLRALRGRAGRATALVLLPGVVLGVLLAGHVTDPSTGRGGTGAPGAPLRVDRPIVADQFAFAQGTLAFRADRPRGRRLPDGASLVYRRVRFGGVDLDRLVAEVSEVTRRPARLEFRLGGGPRGELWTTLALPAGRDPHAVVAGARPLSGRHDLRVTARCAGPGSCAELLSFRMTTG</sequence>
<feature type="region of interest" description="Disordered" evidence="1">
    <location>
        <begin position="265"/>
        <end position="292"/>
    </location>
</feature>
<evidence type="ECO:0000256" key="1">
    <source>
        <dbReference type="SAM" id="MobiDB-lite"/>
    </source>
</evidence>
<keyword evidence="3" id="KW-1185">Reference proteome</keyword>
<dbReference type="EMBL" id="JAVRES010000007">
    <property type="protein sequence ID" value="MDT0436515.1"/>
    <property type="molecule type" value="Genomic_DNA"/>
</dbReference>
<dbReference type="AlphaFoldDB" id="A0ABD5EQB9"/>
<comment type="caution">
    <text evidence="2">The sequence shown here is derived from an EMBL/GenBank/DDBJ whole genome shotgun (WGS) entry which is preliminary data.</text>
</comment>
<proteinExistence type="predicted"/>